<dbReference type="EMBL" id="BARU01042401">
    <property type="protein sequence ID" value="GAH84523.1"/>
    <property type="molecule type" value="Genomic_DNA"/>
</dbReference>
<gene>
    <name evidence="1" type="ORF">S03H2_65157</name>
</gene>
<dbReference type="AlphaFoldDB" id="X1KRB3"/>
<organism evidence="1">
    <name type="scientific">marine sediment metagenome</name>
    <dbReference type="NCBI Taxonomy" id="412755"/>
    <lineage>
        <taxon>unclassified sequences</taxon>
        <taxon>metagenomes</taxon>
        <taxon>ecological metagenomes</taxon>
    </lineage>
</organism>
<sequence length="77" mass="8868">MSSINIHIDEDVKKIISKRAKKNLLTLREQIEDILRTSAVRTKSGTGYQTIKVDDKLIAVFSRQKSGRKKKKKVKKK</sequence>
<name>X1KRB3_9ZZZZ</name>
<proteinExistence type="predicted"/>
<evidence type="ECO:0008006" key="2">
    <source>
        <dbReference type="Google" id="ProtNLM"/>
    </source>
</evidence>
<comment type="caution">
    <text evidence="1">The sequence shown here is derived from an EMBL/GenBank/DDBJ whole genome shotgun (WGS) entry which is preliminary data.</text>
</comment>
<accession>X1KRB3</accession>
<evidence type="ECO:0000313" key="1">
    <source>
        <dbReference type="EMBL" id="GAH84523.1"/>
    </source>
</evidence>
<protein>
    <recommendedName>
        <fullName evidence="2">Ribbon-helix-helix protein CopG domain-containing protein</fullName>
    </recommendedName>
</protein>
<reference evidence="1" key="1">
    <citation type="journal article" date="2014" name="Front. Microbiol.">
        <title>High frequency of phylogenetically diverse reductive dehalogenase-homologous genes in deep subseafloor sedimentary metagenomes.</title>
        <authorList>
            <person name="Kawai M."/>
            <person name="Futagami T."/>
            <person name="Toyoda A."/>
            <person name="Takaki Y."/>
            <person name="Nishi S."/>
            <person name="Hori S."/>
            <person name="Arai W."/>
            <person name="Tsubouchi T."/>
            <person name="Morono Y."/>
            <person name="Uchiyama I."/>
            <person name="Ito T."/>
            <person name="Fujiyama A."/>
            <person name="Inagaki F."/>
            <person name="Takami H."/>
        </authorList>
    </citation>
    <scope>NUCLEOTIDE SEQUENCE</scope>
    <source>
        <strain evidence="1">Expedition CK06-06</strain>
    </source>
</reference>